<protein>
    <submittedName>
        <fullName evidence="5">RNA binding S1 domain protein</fullName>
    </submittedName>
</protein>
<dbReference type="EMBL" id="LCBN01000013">
    <property type="protein sequence ID" value="KKS13905.1"/>
    <property type="molecule type" value="Genomic_DNA"/>
</dbReference>
<comment type="caution">
    <text evidence="5">The sequence shown here is derived from an EMBL/GenBank/DDBJ whole genome shotgun (WGS) entry which is preliminary data.</text>
</comment>
<evidence type="ECO:0000313" key="5">
    <source>
        <dbReference type="EMBL" id="KKS13905.1"/>
    </source>
</evidence>
<feature type="domain" description="S1 motif" evidence="4">
    <location>
        <begin position="22"/>
        <end position="86"/>
    </location>
</feature>
<keyword evidence="3" id="KW-0687">Ribonucleoprotein</keyword>
<evidence type="ECO:0000313" key="6">
    <source>
        <dbReference type="Proteomes" id="UP000034753"/>
    </source>
</evidence>
<gene>
    <name evidence="5" type="ORF">UU67_C0013G0012</name>
</gene>
<dbReference type="GO" id="GO:1990904">
    <property type="term" value="C:ribonucleoprotein complex"/>
    <property type="evidence" value="ECO:0007669"/>
    <property type="project" value="UniProtKB-KW"/>
</dbReference>
<dbReference type="GO" id="GO:0003735">
    <property type="term" value="F:structural constituent of ribosome"/>
    <property type="evidence" value="ECO:0007669"/>
    <property type="project" value="TreeGrafter"/>
</dbReference>
<dbReference type="SMART" id="SM00316">
    <property type="entry name" value="S1"/>
    <property type="match status" value="4"/>
</dbReference>
<dbReference type="Pfam" id="PF00575">
    <property type="entry name" value="S1"/>
    <property type="match status" value="3"/>
</dbReference>
<dbReference type="PANTHER" id="PTHR10724:SF7">
    <property type="entry name" value="SMALL RIBOSOMAL SUBUNIT PROTEIN BS1C"/>
    <property type="match status" value="1"/>
</dbReference>
<comment type="similarity">
    <text evidence="1">Belongs to the bacterial ribosomal protein bS1 family.</text>
</comment>
<dbReference type="GO" id="GO:0003729">
    <property type="term" value="F:mRNA binding"/>
    <property type="evidence" value="ECO:0007669"/>
    <property type="project" value="TreeGrafter"/>
</dbReference>
<evidence type="ECO:0000256" key="2">
    <source>
        <dbReference type="ARBA" id="ARBA00022980"/>
    </source>
</evidence>
<dbReference type="Gene3D" id="2.40.50.140">
    <property type="entry name" value="Nucleic acid-binding proteins"/>
    <property type="match status" value="4"/>
</dbReference>
<dbReference type="GO" id="GO:0005840">
    <property type="term" value="C:ribosome"/>
    <property type="evidence" value="ECO:0007669"/>
    <property type="project" value="UniProtKB-KW"/>
</dbReference>
<dbReference type="PRINTS" id="PR00681">
    <property type="entry name" value="RIBOSOMALS1"/>
</dbReference>
<feature type="domain" description="S1 motif" evidence="4">
    <location>
        <begin position="186"/>
        <end position="253"/>
    </location>
</feature>
<dbReference type="InterPro" id="IPR003029">
    <property type="entry name" value="S1_domain"/>
</dbReference>
<dbReference type="InterPro" id="IPR012340">
    <property type="entry name" value="NA-bd_OB-fold"/>
</dbReference>
<dbReference type="InterPro" id="IPR035104">
    <property type="entry name" value="Ribosomal_protein_S1-like"/>
</dbReference>
<keyword evidence="2" id="KW-0689">Ribosomal protein</keyword>
<dbReference type="PROSITE" id="PS50126">
    <property type="entry name" value="S1"/>
    <property type="match status" value="4"/>
</dbReference>
<accession>A0A0G0WM86</accession>
<evidence type="ECO:0000256" key="3">
    <source>
        <dbReference type="ARBA" id="ARBA00023274"/>
    </source>
</evidence>
<feature type="domain" description="S1 motif" evidence="4">
    <location>
        <begin position="109"/>
        <end position="169"/>
    </location>
</feature>
<dbReference type="CDD" id="cd04465">
    <property type="entry name" value="S1_RPS1_repeat_ec2_hs2"/>
    <property type="match status" value="1"/>
</dbReference>
<organism evidence="5 6">
    <name type="scientific">Candidatus Daviesbacteria bacterium GW2011_GWB1_41_5</name>
    <dbReference type="NCBI Taxonomy" id="1618429"/>
    <lineage>
        <taxon>Bacteria</taxon>
        <taxon>Candidatus Daviesiibacteriota</taxon>
    </lineage>
</organism>
<name>A0A0G0WM86_9BACT</name>
<evidence type="ECO:0000259" key="4">
    <source>
        <dbReference type="PROSITE" id="PS50126"/>
    </source>
</evidence>
<dbReference type="SUPFAM" id="SSF50249">
    <property type="entry name" value="Nucleic acid-binding proteins"/>
    <property type="match status" value="4"/>
</dbReference>
<dbReference type="AlphaFoldDB" id="A0A0G0WM86"/>
<dbReference type="PANTHER" id="PTHR10724">
    <property type="entry name" value="30S RIBOSOMAL PROTEIN S1"/>
    <property type="match status" value="1"/>
</dbReference>
<evidence type="ECO:0000256" key="1">
    <source>
        <dbReference type="ARBA" id="ARBA00006767"/>
    </source>
</evidence>
<sequence length="342" mass="37591">MSISMAELLAKNTSKFKTFKQGDKTTGQIISRTDSDIIVDIGAKAEGILSKKDFAPDALSALKIGQNIESFVVSSETDGQILLSLYPPRQRGGGNSKKWQKVSQAWCRKTTLQGQVLEANKGGYLIEAEGVRGFLPASQSSIETKVGDTIPLTVLEIDEKDNRLIFSSRRQLSKEMLLKLAKIEVGQEITGKLVVVAPFGLIVTVDGLEGIVLSREISWEDENFAEEFQVGQEIKAKVCAKDETLGKLNLSIRQLSEDPFKEISQKFQVDDVVTGTVTQITRQGADIKLEGEVGGFLPSEKMEGSSYQIGQKGNFLVDNVDLKRRRINLAPFLTSTKGLIYK</sequence>
<reference evidence="5 6" key="1">
    <citation type="journal article" date="2015" name="Nature">
        <title>rRNA introns, odd ribosomes, and small enigmatic genomes across a large radiation of phyla.</title>
        <authorList>
            <person name="Brown C.T."/>
            <person name="Hug L.A."/>
            <person name="Thomas B.C."/>
            <person name="Sharon I."/>
            <person name="Castelle C.J."/>
            <person name="Singh A."/>
            <person name="Wilkins M.J."/>
            <person name="Williams K.H."/>
            <person name="Banfield J.F."/>
        </authorList>
    </citation>
    <scope>NUCLEOTIDE SEQUENCE [LARGE SCALE GENOMIC DNA]</scope>
</reference>
<dbReference type="InterPro" id="IPR050437">
    <property type="entry name" value="Ribos_protein_bS1-like"/>
</dbReference>
<dbReference type="Proteomes" id="UP000034753">
    <property type="component" value="Unassembled WGS sequence"/>
</dbReference>
<proteinExistence type="inferred from homology"/>
<feature type="domain" description="S1 motif" evidence="4">
    <location>
        <begin position="270"/>
        <end position="332"/>
    </location>
</feature>
<dbReference type="GO" id="GO:0006412">
    <property type="term" value="P:translation"/>
    <property type="evidence" value="ECO:0007669"/>
    <property type="project" value="TreeGrafter"/>
</dbReference>